<proteinExistence type="predicted"/>
<sequence>MDELAWCGLTNEKVFALDAKEATNLAYGYWSDSTTAKSRAKIWSNNDIQWWTRSPKNGDQENIGIVTEDGSITSIEAKEAPGQKSAGAPVASPAFNLDLEPVLFASADPGDSLKDKIHYTDGDIKRPQDNQQRAVVAKVGSSENYAGKNEWKLTLLDESKKLTLGTGIQKGNIVTVPYTYKGSSKELFGKDQISVMITDGEYNSKTATVLYYGQMTTEPLSTKEGEGTGTFTMPQNLPGTAKVYLLLEYLSGSNRTDYASEPVLLHIHNWSSDWSSDDTHHWHECLAADCPITDKSKKDGYGEHQENNGVVTKEPTYGQAGVKTYSCKTCGHVIRTETLEAIPSMPKVKASTTYKSVKLSWKAVKGTDGYQVYRATKKNGSYKKVKTTASKSWTNKNLTTGKTYYYKVRTYKKENGKTTYGGFSKTVKAVPRTKAPGFKLTAGNNKMKVKWNKVSGADGYKIYRAKSKNGKYQMVKDSRSRLRTYTSTGLSDHHTYYYKMRSYKVVKGKKVYSAYTNVKSKRTK</sequence>
<dbReference type="SMART" id="SM00060">
    <property type="entry name" value="FN3"/>
    <property type="match status" value="2"/>
</dbReference>
<dbReference type="EMBL" id="JANFXK010000002">
    <property type="protein sequence ID" value="MCQ4635726.1"/>
    <property type="molecule type" value="Genomic_DNA"/>
</dbReference>
<dbReference type="InterPro" id="IPR003961">
    <property type="entry name" value="FN3_dom"/>
</dbReference>
<accession>A0ABT1RL94</accession>
<gene>
    <name evidence="2" type="ORF">NE619_03210</name>
</gene>
<protein>
    <recommendedName>
        <fullName evidence="1">Fibronectin type-III domain-containing protein</fullName>
    </recommendedName>
</protein>
<dbReference type="InterPro" id="IPR036116">
    <property type="entry name" value="FN3_sf"/>
</dbReference>
<organism evidence="2 3">
    <name type="scientific">Anaerovorax odorimutans</name>
    <dbReference type="NCBI Taxonomy" id="109327"/>
    <lineage>
        <taxon>Bacteria</taxon>
        <taxon>Bacillati</taxon>
        <taxon>Bacillota</taxon>
        <taxon>Clostridia</taxon>
        <taxon>Peptostreptococcales</taxon>
        <taxon>Anaerovoracaceae</taxon>
        <taxon>Anaerovorax</taxon>
    </lineage>
</organism>
<evidence type="ECO:0000313" key="2">
    <source>
        <dbReference type="EMBL" id="MCQ4635726.1"/>
    </source>
</evidence>
<reference evidence="2 3" key="1">
    <citation type="submission" date="2022-06" db="EMBL/GenBank/DDBJ databases">
        <title>Isolation of gut microbiota from human fecal samples.</title>
        <authorList>
            <person name="Pamer E.G."/>
            <person name="Barat B."/>
            <person name="Waligurski E."/>
            <person name="Medina S."/>
            <person name="Paddock L."/>
            <person name="Mostad J."/>
        </authorList>
    </citation>
    <scope>NUCLEOTIDE SEQUENCE [LARGE SCALE GENOMIC DNA]</scope>
    <source>
        <strain evidence="2 3">SL.3.17</strain>
    </source>
</reference>
<name>A0ABT1RL94_9FIRM</name>
<comment type="caution">
    <text evidence="2">The sequence shown here is derived from an EMBL/GenBank/DDBJ whole genome shotgun (WGS) entry which is preliminary data.</text>
</comment>
<dbReference type="RefSeq" id="WP_256130914.1">
    <property type="nucleotide sequence ID" value="NZ_JANFXK010000002.1"/>
</dbReference>
<dbReference type="CDD" id="cd00063">
    <property type="entry name" value="FN3"/>
    <property type="match status" value="1"/>
</dbReference>
<dbReference type="Proteomes" id="UP001524502">
    <property type="component" value="Unassembled WGS sequence"/>
</dbReference>
<dbReference type="PROSITE" id="PS50853">
    <property type="entry name" value="FN3"/>
    <property type="match status" value="1"/>
</dbReference>
<dbReference type="SUPFAM" id="SSF49265">
    <property type="entry name" value="Fibronectin type III"/>
    <property type="match status" value="2"/>
</dbReference>
<evidence type="ECO:0000259" key="1">
    <source>
        <dbReference type="PROSITE" id="PS50853"/>
    </source>
</evidence>
<evidence type="ECO:0000313" key="3">
    <source>
        <dbReference type="Proteomes" id="UP001524502"/>
    </source>
</evidence>
<feature type="domain" description="Fibronectin type-III" evidence="1">
    <location>
        <begin position="342"/>
        <end position="436"/>
    </location>
</feature>
<dbReference type="InterPro" id="IPR013783">
    <property type="entry name" value="Ig-like_fold"/>
</dbReference>
<keyword evidence="3" id="KW-1185">Reference proteome</keyword>
<dbReference type="Gene3D" id="2.60.40.10">
    <property type="entry name" value="Immunoglobulins"/>
    <property type="match status" value="2"/>
</dbReference>